<dbReference type="OrthoDB" id="3674049at2759"/>
<keyword evidence="2 5" id="KW-0479">Metal-binding</keyword>
<reference evidence="7 8" key="1">
    <citation type="journal article" date="2012" name="PLoS Pathog.">
        <title>Diverse lifestyles and strategies of plant pathogenesis encoded in the genomes of eighteen Dothideomycetes fungi.</title>
        <authorList>
            <person name="Ohm R.A."/>
            <person name="Feau N."/>
            <person name="Henrissat B."/>
            <person name="Schoch C.L."/>
            <person name="Horwitz B.A."/>
            <person name="Barry K.W."/>
            <person name="Condon B.J."/>
            <person name="Copeland A.C."/>
            <person name="Dhillon B."/>
            <person name="Glaser F."/>
            <person name="Hesse C.N."/>
            <person name="Kosti I."/>
            <person name="LaButti K."/>
            <person name="Lindquist E.A."/>
            <person name="Lucas S."/>
            <person name="Salamov A.A."/>
            <person name="Bradshaw R.E."/>
            <person name="Ciuffetti L."/>
            <person name="Hamelin R.C."/>
            <person name="Kema G.H.J."/>
            <person name="Lawrence C."/>
            <person name="Scott J.A."/>
            <person name="Spatafora J.W."/>
            <person name="Turgeon B.G."/>
            <person name="de Wit P.J.G.M."/>
            <person name="Zhong S."/>
            <person name="Goodwin S.B."/>
            <person name="Grigoriev I.V."/>
        </authorList>
    </citation>
    <scope>NUCLEOTIDE SEQUENCE [LARGE SCALE GENOMIC DNA]</scope>
    <source>
        <strain evidence="8">C4 / ATCC 48331 / race T</strain>
    </source>
</reference>
<feature type="binding site" evidence="5">
    <location>
        <position position="480"/>
    </location>
    <ligand>
        <name>Fe cation</name>
        <dbReference type="ChEBI" id="CHEBI:24875"/>
        <note>catalytic</note>
    </ligand>
</feature>
<dbReference type="EMBL" id="KB733458">
    <property type="protein sequence ID" value="ENI04160.1"/>
    <property type="molecule type" value="Genomic_DNA"/>
</dbReference>
<sequence>MKTPSVAVIACLLSPLLAAAVAIPESTERADVEVRSILTRPAADVAQVENVENVEKRADCWIRANWYNNWLSGGFRRYGVRLEAGPDSRRQDLLNLFCAILQGNAKPNINNKACYSEPDGSFKADITTFEGSHGHGLYLDFFQQNFNDWRRRTNCDVDNRNIILDNAIVGIDFHGMIALYYEVNETTGTNPFANHIVTPTFTAHPHIDPHVVELVAFSLDFSNKKITSFSIDRNGVVDNQQMVKQTLLGAVHDIAITGNWIVFCQWPVSLNENGKPGKSEVVWDTERPAMFIVTPSHPEAPLEGLGWKPYEQRIYTHPYNSEMVHTEGAWEVDGKIYFEGTWPHHAIFSFWSNEDGSPHAIETWNDLVRIEIDPSQPTETQISDPFVLVGIPNEFCRIDERFHCRPTGELKIYYPGDQCRCQEPLLIPRSDNAPEGDGYVIFAVNRLDVNLTNIAILDTNDFETPVAAIELPIRMRAQIHGNWVDARELSGKPLVAPTQLHHMNYKLSLDDSFENFKDKL</sequence>
<evidence type="ECO:0000256" key="1">
    <source>
        <dbReference type="ARBA" id="ARBA00006787"/>
    </source>
</evidence>
<dbReference type="InterPro" id="IPR004294">
    <property type="entry name" value="Carotenoid_Oase"/>
</dbReference>
<keyword evidence="6" id="KW-0732">Signal</keyword>
<dbReference type="HOGENOM" id="CLU_523729_0_0_1"/>
<feature type="binding site" evidence="5">
    <location>
        <position position="325"/>
    </location>
    <ligand>
        <name>Fe cation</name>
        <dbReference type="ChEBI" id="CHEBI:24875"/>
        <note>catalytic</note>
    </ligand>
</feature>
<feature type="signal peptide" evidence="6">
    <location>
        <begin position="1"/>
        <end position="22"/>
    </location>
</feature>
<keyword evidence="3" id="KW-0560">Oxidoreductase</keyword>
<keyword evidence="8" id="KW-1185">Reference proteome</keyword>
<evidence type="ECO:0000313" key="7">
    <source>
        <dbReference type="EMBL" id="ENI04160.1"/>
    </source>
</evidence>
<gene>
    <name evidence="7" type="ORF">COCC4DRAFT_24644</name>
</gene>
<dbReference type="PANTHER" id="PTHR10543">
    <property type="entry name" value="BETA-CAROTENE DIOXYGENASE"/>
    <property type="match status" value="1"/>
</dbReference>
<comment type="similarity">
    <text evidence="1">Belongs to the carotenoid oxygenase family.</text>
</comment>
<feature type="chain" id="PRO_5004124304" evidence="6">
    <location>
        <begin position="23"/>
        <end position="520"/>
    </location>
</feature>
<evidence type="ECO:0000256" key="4">
    <source>
        <dbReference type="ARBA" id="ARBA00023004"/>
    </source>
</evidence>
<reference evidence="8" key="2">
    <citation type="journal article" date="2013" name="PLoS Genet.">
        <title>Comparative genome structure, secondary metabolite, and effector coding capacity across Cochliobolus pathogens.</title>
        <authorList>
            <person name="Condon B.J."/>
            <person name="Leng Y."/>
            <person name="Wu D."/>
            <person name="Bushley K.E."/>
            <person name="Ohm R.A."/>
            <person name="Otillar R."/>
            <person name="Martin J."/>
            <person name="Schackwitz W."/>
            <person name="Grimwood J."/>
            <person name="MohdZainudin N."/>
            <person name="Xue C."/>
            <person name="Wang R."/>
            <person name="Manning V.A."/>
            <person name="Dhillon B."/>
            <person name="Tu Z.J."/>
            <person name="Steffenson B.J."/>
            <person name="Salamov A."/>
            <person name="Sun H."/>
            <person name="Lowry S."/>
            <person name="LaButti K."/>
            <person name="Han J."/>
            <person name="Copeland A."/>
            <person name="Lindquist E."/>
            <person name="Barry K."/>
            <person name="Schmutz J."/>
            <person name="Baker S.E."/>
            <person name="Ciuffetti L.M."/>
            <person name="Grigoriev I.V."/>
            <person name="Zhong S."/>
            <person name="Turgeon B.G."/>
        </authorList>
    </citation>
    <scope>NUCLEOTIDE SEQUENCE [LARGE SCALE GENOMIC DNA]</scope>
    <source>
        <strain evidence="8">C4 / ATCC 48331 / race T</strain>
    </source>
</reference>
<comment type="cofactor">
    <cofactor evidence="5">
        <name>Fe(2+)</name>
        <dbReference type="ChEBI" id="CHEBI:29033"/>
    </cofactor>
    <text evidence="5">Binds 1 Fe(2+) ion per subunit.</text>
</comment>
<evidence type="ECO:0000256" key="6">
    <source>
        <dbReference type="SAM" id="SignalP"/>
    </source>
</evidence>
<feature type="binding site" evidence="5">
    <location>
        <position position="252"/>
    </location>
    <ligand>
        <name>Fe cation</name>
        <dbReference type="ChEBI" id="CHEBI:24875"/>
        <note>catalytic</note>
    </ligand>
</feature>
<dbReference type="AlphaFoldDB" id="N4WXM0"/>
<feature type="binding site" evidence="5">
    <location>
        <position position="204"/>
    </location>
    <ligand>
        <name>Fe cation</name>
        <dbReference type="ChEBI" id="CHEBI:24875"/>
        <note>catalytic</note>
    </ligand>
</feature>
<dbReference type="Proteomes" id="UP000012338">
    <property type="component" value="Unassembled WGS sequence"/>
</dbReference>
<dbReference type="RefSeq" id="XP_014078069.1">
    <property type="nucleotide sequence ID" value="XM_014222594.1"/>
</dbReference>
<protein>
    <submittedName>
        <fullName evidence="7">Uncharacterized protein</fullName>
    </submittedName>
</protein>
<organism evidence="7 8">
    <name type="scientific">Cochliobolus heterostrophus (strain C4 / ATCC 48331 / race T)</name>
    <name type="common">Southern corn leaf blight fungus</name>
    <name type="synonym">Bipolaris maydis</name>
    <dbReference type="NCBI Taxonomy" id="665024"/>
    <lineage>
        <taxon>Eukaryota</taxon>
        <taxon>Fungi</taxon>
        <taxon>Dikarya</taxon>
        <taxon>Ascomycota</taxon>
        <taxon>Pezizomycotina</taxon>
        <taxon>Dothideomycetes</taxon>
        <taxon>Pleosporomycetidae</taxon>
        <taxon>Pleosporales</taxon>
        <taxon>Pleosporineae</taxon>
        <taxon>Pleosporaceae</taxon>
        <taxon>Bipolaris</taxon>
    </lineage>
</organism>
<dbReference type="PANTHER" id="PTHR10543:SF89">
    <property type="entry name" value="CAROTENOID 9,10(9',10')-CLEAVAGE DIOXYGENASE 1"/>
    <property type="match status" value="1"/>
</dbReference>
<accession>N4WXM0</accession>
<dbReference type="GO" id="GO:0010436">
    <property type="term" value="F:carotenoid dioxygenase activity"/>
    <property type="evidence" value="ECO:0007669"/>
    <property type="project" value="TreeGrafter"/>
</dbReference>
<dbReference type="Pfam" id="PF03055">
    <property type="entry name" value="RPE65"/>
    <property type="match status" value="1"/>
</dbReference>
<evidence type="ECO:0000256" key="3">
    <source>
        <dbReference type="ARBA" id="ARBA00023002"/>
    </source>
</evidence>
<dbReference type="GO" id="GO:0016121">
    <property type="term" value="P:carotene catabolic process"/>
    <property type="evidence" value="ECO:0007669"/>
    <property type="project" value="TreeGrafter"/>
</dbReference>
<evidence type="ECO:0000256" key="5">
    <source>
        <dbReference type="PIRSR" id="PIRSR604294-1"/>
    </source>
</evidence>
<evidence type="ECO:0000313" key="8">
    <source>
        <dbReference type="Proteomes" id="UP000012338"/>
    </source>
</evidence>
<keyword evidence="4 5" id="KW-0408">Iron</keyword>
<name>N4WXM0_COCH4</name>
<dbReference type="GeneID" id="25842975"/>
<dbReference type="GO" id="GO:0046872">
    <property type="term" value="F:metal ion binding"/>
    <property type="evidence" value="ECO:0007669"/>
    <property type="project" value="UniProtKB-KW"/>
</dbReference>
<proteinExistence type="inferred from homology"/>
<evidence type="ECO:0000256" key="2">
    <source>
        <dbReference type="ARBA" id="ARBA00022723"/>
    </source>
</evidence>